<evidence type="ECO:0000313" key="3">
    <source>
        <dbReference type="Proteomes" id="UP001623591"/>
    </source>
</evidence>
<dbReference type="InterPro" id="IPR055268">
    <property type="entry name" value="PCB-like"/>
</dbReference>
<evidence type="ECO:0000313" key="2">
    <source>
        <dbReference type="EMBL" id="MFL0246237.1"/>
    </source>
</evidence>
<dbReference type="Gene3D" id="3.20.20.70">
    <property type="entry name" value="Aldolase class I"/>
    <property type="match status" value="1"/>
</dbReference>
<accession>A0ABW8T1D0</accession>
<dbReference type="PANTHER" id="PTHR43778">
    <property type="entry name" value="PYRUVATE CARBOXYLASE"/>
    <property type="match status" value="1"/>
</dbReference>
<dbReference type="GO" id="GO:0004736">
    <property type="term" value="F:pyruvate carboxylase activity"/>
    <property type="evidence" value="ECO:0007669"/>
    <property type="project" value="UniProtKB-EC"/>
</dbReference>
<evidence type="ECO:0000259" key="1">
    <source>
        <dbReference type="PROSITE" id="PS50991"/>
    </source>
</evidence>
<dbReference type="PANTHER" id="PTHR43778:SF2">
    <property type="entry name" value="PYRUVATE CARBOXYLASE, MITOCHONDRIAL"/>
    <property type="match status" value="1"/>
</dbReference>
<dbReference type="EMBL" id="JBJHZZ010000002">
    <property type="protein sequence ID" value="MFL0246237.1"/>
    <property type="molecule type" value="Genomic_DNA"/>
</dbReference>
<keyword evidence="3" id="KW-1185">Reference proteome</keyword>
<name>A0ABW8T1D0_9CLOT</name>
<dbReference type="InterPro" id="IPR013785">
    <property type="entry name" value="Aldolase_TIM"/>
</dbReference>
<reference evidence="2 3" key="1">
    <citation type="submission" date="2024-11" db="EMBL/GenBank/DDBJ databases">
        <authorList>
            <person name="Heng Y.C."/>
            <person name="Lim A.C.H."/>
            <person name="Lee J.K.Y."/>
            <person name="Kittelmann S."/>
        </authorList>
    </citation>
    <scope>NUCLEOTIDE SEQUENCE [LARGE SCALE GENOMIC DNA]</scope>
    <source>
        <strain evidence="2 3">WILCCON 0185</strain>
    </source>
</reference>
<dbReference type="NCBIfam" id="NF006761">
    <property type="entry name" value="PRK09282.1"/>
    <property type="match status" value="1"/>
</dbReference>
<dbReference type="SUPFAM" id="SSF89000">
    <property type="entry name" value="post-HMGL domain-like"/>
    <property type="match status" value="1"/>
</dbReference>
<gene>
    <name evidence="2" type="ORF">ACJDUG_04490</name>
</gene>
<organism evidence="2 3">
    <name type="scientific">Candidatus Clostridium stratigraminis</name>
    <dbReference type="NCBI Taxonomy" id="3381661"/>
    <lineage>
        <taxon>Bacteria</taxon>
        <taxon>Bacillati</taxon>
        <taxon>Bacillota</taxon>
        <taxon>Clostridia</taxon>
        <taxon>Eubacteriales</taxon>
        <taxon>Clostridiaceae</taxon>
        <taxon>Clostridium</taxon>
    </lineage>
</organism>
<dbReference type="EC" id="6.4.1.1" evidence="2"/>
<dbReference type="PROSITE" id="PS50991">
    <property type="entry name" value="PYR_CT"/>
    <property type="match status" value="1"/>
</dbReference>
<dbReference type="SUPFAM" id="SSF51569">
    <property type="entry name" value="Aldolase"/>
    <property type="match status" value="1"/>
</dbReference>
<dbReference type="Pfam" id="PF02436">
    <property type="entry name" value="PYC_OADA"/>
    <property type="match status" value="1"/>
</dbReference>
<dbReference type="InterPro" id="IPR000891">
    <property type="entry name" value="PYR_CT"/>
</dbReference>
<dbReference type="Pfam" id="PF00682">
    <property type="entry name" value="HMGL-like"/>
    <property type="match status" value="1"/>
</dbReference>
<keyword evidence="2" id="KW-0670">Pyruvate</keyword>
<comment type="caution">
    <text evidence="2">The sequence shown here is derived from an EMBL/GenBank/DDBJ whole genome shotgun (WGS) entry which is preliminary data.</text>
</comment>
<dbReference type="InterPro" id="IPR003379">
    <property type="entry name" value="Carboxylase_cons_dom"/>
</dbReference>
<keyword evidence="2" id="KW-0436">Ligase</keyword>
<proteinExistence type="predicted"/>
<feature type="domain" description="Pyruvate carboxyltransferase" evidence="1">
    <location>
        <begin position="3"/>
        <end position="263"/>
    </location>
</feature>
<dbReference type="RefSeq" id="WP_406768713.1">
    <property type="nucleotide sequence ID" value="NZ_JBJHZZ010000002.1"/>
</dbReference>
<dbReference type="CDD" id="cd07937">
    <property type="entry name" value="DRE_TIM_PC_TC_5S"/>
    <property type="match status" value="1"/>
</dbReference>
<protein>
    <submittedName>
        <fullName evidence="2">Pyruvate carboxylase subunit B</fullName>
        <ecNumber evidence="2">6.4.1.1</ecNumber>
    </submittedName>
</protein>
<dbReference type="Proteomes" id="UP001623591">
    <property type="component" value="Unassembled WGS sequence"/>
</dbReference>
<sequence>MKVNITETVLRDGQQSLVATRMHLDDFEAILEAADKAGYYSIECWGGATFDACLRFLNENPWERLRIMKSKLKHTKIQMLLRGQNLLGYKHYSDDVVRKFIKLAIGNGVDIIRIFDALNDYRNIEVAVKETILCGGHAQGCIVYTTSPIHNLEKYVELGKELEKMGVNSICIKDMAGIMGPQEAYDLVKYLKQEVNIPIHLHTHSTTGLAPLTYLKAIEAGCDGIDTSISTFSGGTSQPATETMNYALNQLGYTTGLKADILKNVNDFFRPVKAKFNDSGELDPYVLGTETDALVYQLPGGMLSNLISQLKAQNAAHRLEEVLAEVPKVRKDLGYPPLVTPMSQMVGVQATINVILGERHKRVTSEVKSYLRGEYGKAPGELNARLVKKILGDEKPITNRFADTLRPTFEITKYRINNPFMSDEDVISYILFPQIAEKYFKERDEQNTIMARYNVHSLTEFDASNVIDINKKPLGIANRELKLISVDESTAALAIAIVCDHLKTNPKELNFKSIKALD</sequence>